<dbReference type="Proteomes" id="UP000198584">
    <property type="component" value="Unassembled WGS sequence"/>
</dbReference>
<dbReference type="EMBL" id="FNQR01000021">
    <property type="protein sequence ID" value="SEB15647.1"/>
    <property type="molecule type" value="Genomic_DNA"/>
</dbReference>
<proteinExistence type="predicted"/>
<dbReference type="RefSeq" id="WP_093046455.1">
    <property type="nucleotide sequence ID" value="NZ_FNQR01000021.1"/>
</dbReference>
<sequence>MIVANNNKEEKLFNVNIIPSDLLLMNLSKDLYKKSSESLFDENICISENTKYLNLHYGEKTNAATINYSSLFEELNKFVVNDITVSILSNNPKNGQSNSSPKTSVSDIISIIDTKKEESTMGQQLLAHRDKVEKWSSLSGLALGSIAIFSALHPLVQLAAVLPGTLMFYTIPAFMYFRKWLRSDQN</sequence>
<keyword evidence="1" id="KW-1133">Transmembrane helix</keyword>
<accession>A0A1H4H1B1</accession>
<protein>
    <submittedName>
        <fullName evidence="2">Uncharacterized protein</fullName>
    </submittedName>
</protein>
<evidence type="ECO:0000256" key="1">
    <source>
        <dbReference type="SAM" id="Phobius"/>
    </source>
</evidence>
<keyword evidence="1" id="KW-0812">Transmembrane</keyword>
<dbReference type="STRING" id="571932.SAMN05421743_12127"/>
<feature type="transmembrane region" description="Helical" evidence="1">
    <location>
        <begin position="158"/>
        <end position="177"/>
    </location>
</feature>
<keyword evidence="1" id="KW-0472">Membrane</keyword>
<organism evidence="2 3">
    <name type="scientific">Thalassobacillus cyri</name>
    <dbReference type="NCBI Taxonomy" id="571932"/>
    <lineage>
        <taxon>Bacteria</taxon>
        <taxon>Bacillati</taxon>
        <taxon>Bacillota</taxon>
        <taxon>Bacilli</taxon>
        <taxon>Bacillales</taxon>
        <taxon>Bacillaceae</taxon>
        <taxon>Thalassobacillus</taxon>
    </lineage>
</organism>
<gene>
    <name evidence="2" type="ORF">SAMN05421743_12127</name>
</gene>
<dbReference type="AlphaFoldDB" id="A0A1H4H1B1"/>
<reference evidence="2 3" key="1">
    <citation type="submission" date="2016-10" db="EMBL/GenBank/DDBJ databases">
        <authorList>
            <person name="de Groot N.N."/>
        </authorList>
    </citation>
    <scope>NUCLEOTIDE SEQUENCE [LARGE SCALE GENOMIC DNA]</scope>
    <source>
        <strain evidence="2 3">CCM7597</strain>
    </source>
</reference>
<name>A0A1H4H1B1_9BACI</name>
<evidence type="ECO:0000313" key="3">
    <source>
        <dbReference type="Proteomes" id="UP000198584"/>
    </source>
</evidence>
<keyword evidence="3" id="KW-1185">Reference proteome</keyword>
<evidence type="ECO:0000313" key="2">
    <source>
        <dbReference type="EMBL" id="SEB15647.1"/>
    </source>
</evidence>